<dbReference type="Proteomes" id="UP001497623">
    <property type="component" value="Unassembled WGS sequence"/>
</dbReference>
<evidence type="ECO:0000313" key="2">
    <source>
        <dbReference type="Proteomes" id="UP001497623"/>
    </source>
</evidence>
<name>A0AAV2S3Y2_MEGNR</name>
<proteinExistence type="predicted"/>
<sequence>MANKSSFQKPCHIGCIDYWSVRKPYHCSVKKPCHIGCIDRVFSPRVELELVKDFFGLLDKLVETTNKSIKLVEVVFAPPHARSLRNSPVCVLTCFIRPLFYVFMCPHMFYERILFALCSPNNFEALNIKNTGNKYHNSLKMTKQVNEMVSDEEEDEESLEDMITEVKMEAMIPEVKMEVISDEEVDIGEQVQSDMNTGEFSQADFGHNVSPKNPPAVNIMSAIKEHHNISSSFTVPNMKLYEDPANNITHATDSIRLPQKGPMHLIMSSKLSPEVLPLLNNIPMQNNAAEANASIHGLVSNFAIKSIPPFKYSPGPHISVENIQNLLSTVTNLPVVPEFPRYPNFSTQSLPKSKIEMQQMYIKQITSLEEIDFSELCPEDITNGLVFIIYERKKARKHTLSWAGVAEYFRNIFRIPNLTGRQLAASIHRVVKLYELKKSQNVLEEYAISRYYPPSYNDTTLSCAKILSQYGLELSNVPMKMITNKVVWVIFQILLSGKHNNALWTYIHHCISQIFDWTGTQQSIINSIVEVGNNCSRLVSENDYNTLNSYLNQQYIPPIESKNVQHIIHKNDIVLTTVNFENKKGGGLHNTMVKIESECEKFPKEPKLNDGTKYRQKHMTKNITTKDHENEPFFFNKLPTSVGSYLSKELERQSKINIDEKISKEKEIPETQIFSSGIKVEDNENGYESIENLLFNYEEQEVMESFDSKPTIEEYLKLHYDRKVSIIDNDKCTHIKDMIFSSDKEMLVCHQKALYSGNSDTELSAVTQIQKNQPELQKYAVSKYEINNENNSQDSQGIGISKNDLMNSNCTNISPTMNILVSNSKSNEYKRKKINEVKINFLESESKKYRSNSYQTQGCEHFEKVNNLPLDSKSMTEISYKNMVKDKAGTQNLNWVEVFNRLGYPYLTNKKFTNFVACQIYQTIASGDPSKTDLYWTHIAARVGVIFKFPHLCKDEVWMSFQQIYITSEELSKDNTKLNVFLNTLYNPPQRVSDMDQKILNNLNELIKEHFNTGNKIKVLEKSEVILSSLYNDYNITIEDYDNTDNEDNNNNSSNNNCYHNLEISELLLPILSNVTTENFSNRIIYEIYKNSLNLSASMKKDFWSEVRDAMARIRGVSDISVYSVCLEFSQVYQRIMRWKNDPIKFNKYISSKNKCNFLTNPGNKDYIKNVKIVRQLEEQKNMKVHNIENMTLIECEDQCKEKEKYFLDLDILKSKDRNYDFEMLKSYEQCGNLNKQSEAETAIRDTWLSNNVNKQNCFKFESEMEWQHQEMLNLLGLDKLTEDNFINGVAWKIFKNMKMKGDNRRLSWEMVVVFMENIYKVENLKKESLEESFEEIFSHCQLLKAKKEFKSLNNYFSTLYTLPKPDKEVQES</sequence>
<comment type="caution">
    <text evidence="1">The sequence shown here is derived from an EMBL/GenBank/DDBJ whole genome shotgun (WGS) entry which is preliminary data.</text>
</comment>
<feature type="non-terminal residue" evidence="1">
    <location>
        <position position="1373"/>
    </location>
</feature>
<organism evidence="1 2">
    <name type="scientific">Meganyctiphanes norvegica</name>
    <name type="common">Northern krill</name>
    <name type="synonym">Thysanopoda norvegica</name>
    <dbReference type="NCBI Taxonomy" id="48144"/>
    <lineage>
        <taxon>Eukaryota</taxon>
        <taxon>Metazoa</taxon>
        <taxon>Ecdysozoa</taxon>
        <taxon>Arthropoda</taxon>
        <taxon>Crustacea</taxon>
        <taxon>Multicrustacea</taxon>
        <taxon>Malacostraca</taxon>
        <taxon>Eumalacostraca</taxon>
        <taxon>Eucarida</taxon>
        <taxon>Euphausiacea</taxon>
        <taxon>Euphausiidae</taxon>
        <taxon>Meganyctiphanes</taxon>
    </lineage>
</organism>
<accession>A0AAV2S3Y2</accession>
<dbReference type="EMBL" id="CAXKWB010040891">
    <property type="protein sequence ID" value="CAL4155778.1"/>
    <property type="molecule type" value="Genomic_DNA"/>
</dbReference>
<evidence type="ECO:0000313" key="1">
    <source>
        <dbReference type="EMBL" id="CAL4155778.1"/>
    </source>
</evidence>
<keyword evidence="2" id="KW-1185">Reference proteome</keyword>
<reference evidence="1 2" key="1">
    <citation type="submission" date="2024-05" db="EMBL/GenBank/DDBJ databases">
        <authorList>
            <person name="Wallberg A."/>
        </authorList>
    </citation>
    <scope>NUCLEOTIDE SEQUENCE [LARGE SCALE GENOMIC DNA]</scope>
</reference>
<gene>
    <name evidence="1" type="ORF">MNOR_LOCUS31556</name>
</gene>
<protein>
    <submittedName>
        <fullName evidence="1">Uncharacterized protein</fullName>
    </submittedName>
</protein>